<evidence type="ECO:0000256" key="1">
    <source>
        <dbReference type="SAM" id="MobiDB-lite"/>
    </source>
</evidence>
<dbReference type="EMBL" id="NSDM01000014">
    <property type="protein sequence ID" value="MDQ2587975.1"/>
    <property type="molecule type" value="Genomic_DNA"/>
</dbReference>
<proteinExistence type="predicted"/>
<feature type="transmembrane region" description="Helical" evidence="2">
    <location>
        <begin position="116"/>
        <end position="134"/>
    </location>
</feature>
<feature type="transmembrane region" description="Helical" evidence="2">
    <location>
        <begin position="74"/>
        <end position="96"/>
    </location>
</feature>
<keyword evidence="2" id="KW-0812">Transmembrane</keyword>
<sequence>MTLQRHRRRTCRTVRSLPRRSRTPTSSLTSTDHRRTRHDRRHDGAVTDPSTPASVVPLPAGQSKQVVTPLSGKAVFAAAVGTVLVVVVAVTALWLTLAVGGVDPARVTARLEVLRIGLSLGLGGGGLFALYLAWRRQRSTEIALLQKERDQADVARAHALQERVAAENRAHQERVAVATEADAAARRITELFTKAVEHLGAGEAPVRLGGLYALERLAQDNPEQRQSIVNVVCAYLRMPVDLPQEPADDPDAHRRRLREREVRLTAQRVLTGHLRPGDDPGHHTAGFWPDLELDLTGAVLLDADFSGCHVRALRLPGVTFLGDVRFTGATFTEDVAFDQTAFTGDVRFDHATFAGRASFRDMAFTGNADFTGAKFARGARFEGASFAAEAGFRGVRFTRTAWFTKTAFARGAEFGSVRFAADAEFRGAVFAGNTRFVDTAFLGSAHFHGAAFRRDVSFREAVFTRSANFHGVGFGGNAGLRDAAFRKDAEFRGAVFTQAPRITADQFSGGVPPELVERRK</sequence>
<dbReference type="InterPro" id="IPR001646">
    <property type="entry name" value="5peptide_repeat"/>
</dbReference>
<evidence type="ECO:0000256" key="2">
    <source>
        <dbReference type="SAM" id="Phobius"/>
    </source>
</evidence>
<evidence type="ECO:0008006" key="5">
    <source>
        <dbReference type="Google" id="ProtNLM"/>
    </source>
</evidence>
<keyword evidence="4" id="KW-1185">Reference proteome</keyword>
<keyword evidence="2" id="KW-1133">Transmembrane helix</keyword>
<organism evidence="3 4">
    <name type="scientific">Saccharothrix yanglingensis</name>
    <dbReference type="NCBI Taxonomy" id="659496"/>
    <lineage>
        <taxon>Bacteria</taxon>
        <taxon>Bacillati</taxon>
        <taxon>Actinomycetota</taxon>
        <taxon>Actinomycetes</taxon>
        <taxon>Pseudonocardiales</taxon>
        <taxon>Pseudonocardiaceae</taxon>
        <taxon>Saccharothrix</taxon>
    </lineage>
</organism>
<gene>
    <name evidence="3" type="ORF">CKY47_29190</name>
</gene>
<accession>A0ABU0X781</accession>
<comment type="caution">
    <text evidence="3">The sequence shown here is derived from an EMBL/GenBank/DDBJ whole genome shotgun (WGS) entry which is preliminary data.</text>
</comment>
<evidence type="ECO:0000313" key="4">
    <source>
        <dbReference type="Proteomes" id="UP001225605"/>
    </source>
</evidence>
<protein>
    <recommendedName>
        <fullName evidence="5">Pentapeptide repeat-containing protein</fullName>
    </recommendedName>
</protein>
<evidence type="ECO:0000313" key="3">
    <source>
        <dbReference type="EMBL" id="MDQ2587975.1"/>
    </source>
</evidence>
<keyword evidence="2" id="KW-0472">Membrane</keyword>
<dbReference type="Pfam" id="PF13576">
    <property type="entry name" value="Pentapeptide_3"/>
    <property type="match status" value="2"/>
</dbReference>
<name>A0ABU0X781_9PSEU</name>
<dbReference type="Gene3D" id="2.160.20.80">
    <property type="entry name" value="E3 ubiquitin-protein ligase SopA"/>
    <property type="match status" value="1"/>
</dbReference>
<feature type="compositionally biased region" description="Basic residues" evidence="1">
    <location>
        <begin position="1"/>
        <end position="22"/>
    </location>
</feature>
<feature type="region of interest" description="Disordered" evidence="1">
    <location>
        <begin position="1"/>
        <end position="54"/>
    </location>
</feature>
<reference evidence="3 4" key="1">
    <citation type="submission" date="2017-06" db="EMBL/GenBank/DDBJ databases">
        <title>Cultured bacterium strain Saccharothrix yanglingensis Hhs.015.</title>
        <authorList>
            <person name="Xia Y."/>
        </authorList>
    </citation>
    <scope>NUCLEOTIDE SEQUENCE [LARGE SCALE GENOMIC DNA]</scope>
    <source>
        <strain evidence="3 4">Hhs.015</strain>
    </source>
</reference>
<dbReference type="Proteomes" id="UP001225605">
    <property type="component" value="Unassembled WGS sequence"/>
</dbReference>